<dbReference type="EMBL" id="JAHBMH010000044">
    <property type="protein sequence ID" value="KAK1936098.1"/>
    <property type="molecule type" value="Genomic_DNA"/>
</dbReference>
<reference evidence="3" key="1">
    <citation type="journal article" date="2014" name="Nucleic Acids Res.">
        <title>The evolutionary dynamics of variant antigen genes in Babesia reveal a history of genomic innovation underlying host-parasite interaction.</title>
        <authorList>
            <person name="Jackson A.P."/>
            <person name="Otto T.D."/>
            <person name="Darby A."/>
            <person name="Ramaprasad A."/>
            <person name="Xia D."/>
            <person name="Echaide I.E."/>
            <person name="Farber M."/>
            <person name="Gahlot S."/>
            <person name="Gamble J."/>
            <person name="Gupta D."/>
            <person name="Gupta Y."/>
            <person name="Jackson L."/>
            <person name="Malandrin L."/>
            <person name="Malas T.B."/>
            <person name="Moussa E."/>
            <person name="Nair M."/>
            <person name="Reid A.J."/>
            <person name="Sanders M."/>
            <person name="Sharma J."/>
            <person name="Tracey A."/>
            <person name="Quail M.A."/>
            <person name="Weir W."/>
            <person name="Wastling J.M."/>
            <person name="Hall N."/>
            <person name="Willadsen P."/>
            <person name="Lingelbach K."/>
            <person name="Shiels B."/>
            <person name="Tait A."/>
            <person name="Berriman M."/>
            <person name="Allred D.R."/>
            <person name="Pain A."/>
        </authorList>
    </citation>
    <scope>NUCLEOTIDE SEQUENCE</scope>
    <source>
        <strain evidence="3">1802A</strain>
    </source>
</reference>
<comment type="caution">
    <text evidence="3">The sequence shown here is derived from an EMBL/GenBank/DDBJ whole genome shotgun (WGS) entry which is preliminary data.</text>
</comment>
<feature type="compositionally biased region" description="Polar residues" evidence="1">
    <location>
        <begin position="132"/>
        <end position="155"/>
    </location>
</feature>
<sequence length="1446" mass="160517">MVAIWSPLFFTCIWCLGQALQTNALAEEVDTLGTNNSPTHDNATSDQEELPLSIPETLLNEGLSPQQDSGVVNEGQQAAPEGTPIVEEPLTVPTVAPLLYQGSYTPVTQGDGGHTESGVTHATVQPPEENRSPTTNDSTTGGDETSQVVTNPQGNVQEEVVKQEEQTPSVTTEAAASSEETTAAAAPSDVVQTSTEQDKTGTPYTNVETPTSQVPPPIGDTYDSKDMQKDGDATQVELADVLESGKEKISKLTMGIDQDWLNKERTVESIQSKMPTGTGFSYNRTAKILTPVVSQPKVMGGVLQTLIDKEAEIRRRHEWGVQIEHDLRLRVTRETAEVVGLLTNGSIEELKKKHPLVFTRLVEPLKTSIALAQLNKTVDQITQTYDKNWYMKSSPKDKAQLLANIRKDTGRPDLFLSKIKKPKDMTEDKRKVYEVLDGFYNDYQCQKIVRGNQVAKQMLRMFDEQSGLYVAPFYTDVVPTLGSLWMIARFERFFKHSESLRADVLAKSLPQMVGRFMVMVENGTVLPTSSELQVTLYSLSAVLSRIMDGVTEPTTFLGKKKYYGFMGLCGPDCAKGIITNLPNGDPTKSFVLNKQREILRWISLYLRDDLMKIDTMSQKLLLELMFRTTNDHRFLPSYKSVDLHLTSEYAKEKPKSLLEIPNPLPIPFSVSNAKMALSALKQPIQNNVDHLVKRFLSGYRQFGKMVDNSFESNGIIPYNAFKTPNKVVASLDDGLLNMIEVVTDVINLNISGEANNLYFQAFNTWVQLQAYYNAIHAFEPVSSKTKNSSKTMGAVFRFLNTNINGHIQSIPKQFLPYTSLILQMSFFLQNSVEGYERTKAGAVKNLLKGLSTLSLRGKLGPKNFDQLYASFQPQVIYNKAKYRISRSIVGDLVKRFKGMFLAKPAIPTAIIQLITVFLGQWTKGSHQVLEFTNPAIDRVRKSFFLSYLSNRSGMAEVGTDIIMKYCGHVTDVLSLGCVSRYGMKNTSCKQVSVKMKKSEVLKVMQLLDATFDDPLDIIRVGSDTARRCVAKSGSSKHKHNRPESGAHYSDRMMIFSEISQRYHCYSAQKMIANQLLKALLNNKGSSETANIINQVFSSMRTITIKPSDTREKDQKLICPFMDDAPQEIRESHRQRILDYVKNKLNLKKKVTSIVKNAIKWLSKEPAFEPVNVAPLNELPGCVLVGTRKYDGIMFYAGYAPPEKIPIPDGVTLKPGDGRLVYDGTDFVSELDVLNASTAITAITMEKKNGITRRIYHLESGNRLDELEFGLEANDFIVKAHVLTTAGALSKMGYTIGRFIWCGYEHGWVADFALHDIIANTDMPIFNGKYWVLSKLLSVGDVIGTNVNIKNGEQIRDKSIGDINVDVYSGDGSKIAKYPSKVGDASSFIQNGADATFTFDTGYGEVSPAAIQDLIRNAEFDAASNTLVINLDAPGAVLQASPIIARA</sequence>
<feature type="region of interest" description="Disordered" evidence="1">
    <location>
        <begin position="103"/>
        <end position="217"/>
    </location>
</feature>
<keyword evidence="2" id="KW-0732">Signal</keyword>
<dbReference type="Proteomes" id="UP001195914">
    <property type="component" value="Unassembled WGS sequence"/>
</dbReference>
<feature type="region of interest" description="Disordered" evidence="1">
    <location>
        <begin position="62"/>
        <end position="84"/>
    </location>
</feature>
<organism evidence="3 4">
    <name type="scientific">Babesia divergens</name>
    <dbReference type="NCBI Taxonomy" id="32595"/>
    <lineage>
        <taxon>Eukaryota</taxon>
        <taxon>Sar</taxon>
        <taxon>Alveolata</taxon>
        <taxon>Apicomplexa</taxon>
        <taxon>Aconoidasida</taxon>
        <taxon>Piroplasmida</taxon>
        <taxon>Babesiidae</taxon>
        <taxon>Babesia</taxon>
    </lineage>
</organism>
<evidence type="ECO:0000313" key="3">
    <source>
        <dbReference type="EMBL" id="KAK1936098.1"/>
    </source>
</evidence>
<proteinExistence type="predicted"/>
<protein>
    <submittedName>
        <fullName evidence="3">Membrane protein</fullName>
    </submittedName>
</protein>
<evidence type="ECO:0000256" key="1">
    <source>
        <dbReference type="SAM" id="MobiDB-lite"/>
    </source>
</evidence>
<feature type="chain" id="PRO_5042274422" evidence="2">
    <location>
        <begin position="20"/>
        <end position="1446"/>
    </location>
</feature>
<keyword evidence="4" id="KW-1185">Reference proteome</keyword>
<evidence type="ECO:0000256" key="2">
    <source>
        <dbReference type="SAM" id="SignalP"/>
    </source>
</evidence>
<evidence type="ECO:0000313" key="4">
    <source>
        <dbReference type="Proteomes" id="UP001195914"/>
    </source>
</evidence>
<feature type="compositionally biased region" description="Polar residues" evidence="1">
    <location>
        <begin position="63"/>
        <end position="76"/>
    </location>
</feature>
<accession>A0AAD9LGQ8</accession>
<feature type="compositionally biased region" description="Polar residues" evidence="1">
    <location>
        <begin position="190"/>
        <end position="212"/>
    </location>
</feature>
<reference evidence="3" key="2">
    <citation type="submission" date="2021-05" db="EMBL/GenBank/DDBJ databases">
        <authorList>
            <person name="Pain A."/>
        </authorList>
    </citation>
    <scope>NUCLEOTIDE SEQUENCE</scope>
    <source>
        <strain evidence="3">1802A</strain>
    </source>
</reference>
<feature type="signal peptide" evidence="2">
    <location>
        <begin position="1"/>
        <end position="19"/>
    </location>
</feature>
<name>A0AAD9LGQ8_BABDI</name>
<feature type="compositionally biased region" description="Low complexity" evidence="1">
    <location>
        <begin position="171"/>
        <end position="186"/>
    </location>
</feature>
<gene>
    <name evidence="3" type="ORF">X943_001404</name>
</gene>